<dbReference type="RefSeq" id="WP_379144738.1">
    <property type="nucleotide sequence ID" value="NZ_JBHUEN010000047.1"/>
</dbReference>
<evidence type="ECO:0000256" key="1">
    <source>
        <dbReference type="SAM" id="MobiDB-lite"/>
    </source>
</evidence>
<feature type="region of interest" description="Disordered" evidence="1">
    <location>
        <begin position="1"/>
        <end position="22"/>
    </location>
</feature>
<gene>
    <name evidence="2" type="ORF">ACFSCT_16850</name>
</gene>
<proteinExistence type="predicted"/>
<evidence type="ECO:0000313" key="3">
    <source>
        <dbReference type="Proteomes" id="UP001597213"/>
    </source>
</evidence>
<sequence length="81" mass="9381">MMKPVWSRMQSHADTAEAEKVEKDRAEIETAWSNLGEIARVLLPDLKPITAPREAVAKVIALWRIRKETDEKRVKDRGQRE</sequence>
<name>A0ABW4RBF9_9RHOB</name>
<dbReference type="EMBL" id="JBHUEN010000047">
    <property type="protein sequence ID" value="MFD1883385.1"/>
    <property type="molecule type" value="Genomic_DNA"/>
</dbReference>
<evidence type="ECO:0000313" key="2">
    <source>
        <dbReference type="EMBL" id="MFD1883385.1"/>
    </source>
</evidence>
<organism evidence="2 3">
    <name type="scientific">Paracoccus pacificus</name>
    <dbReference type="NCBI Taxonomy" id="1463598"/>
    <lineage>
        <taxon>Bacteria</taxon>
        <taxon>Pseudomonadati</taxon>
        <taxon>Pseudomonadota</taxon>
        <taxon>Alphaproteobacteria</taxon>
        <taxon>Rhodobacterales</taxon>
        <taxon>Paracoccaceae</taxon>
        <taxon>Paracoccus</taxon>
    </lineage>
</organism>
<comment type="caution">
    <text evidence="2">The sequence shown here is derived from an EMBL/GenBank/DDBJ whole genome shotgun (WGS) entry which is preliminary data.</text>
</comment>
<dbReference type="Proteomes" id="UP001597213">
    <property type="component" value="Unassembled WGS sequence"/>
</dbReference>
<reference evidence="3" key="1">
    <citation type="journal article" date="2019" name="Int. J. Syst. Evol. Microbiol.">
        <title>The Global Catalogue of Microorganisms (GCM) 10K type strain sequencing project: providing services to taxonomists for standard genome sequencing and annotation.</title>
        <authorList>
            <consortium name="The Broad Institute Genomics Platform"/>
            <consortium name="The Broad Institute Genome Sequencing Center for Infectious Disease"/>
            <person name="Wu L."/>
            <person name="Ma J."/>
        </authorList>
    </citation>
    <scope>NUCLEOTIDE SEQUENCE [LARGE SCALE GENOMIC DNA]</scope>
    <source>
        <strain evidence="3">CCUG 56029</strain>
    </source>
</reference>
<protein>
    <submittedName>
        <fullName evidence="2">Uncharacterized protein</fullName>
    </submittedName>
</protein>
<accession>A0ABW4RBF9</accession>
<keyword evidence="3" id="KW-1185">Reference proteome</keyword>